<organism evidence="1 2">
    <name type="scientific">Romboutsia hominis</name>
    <dbReference type="NCBI Taxonomy" id="1507512"/>
    <lineage>
        <taxon>Bacteria</taxon>
        <taxon>Bacillati</taxon>
        <taxon>Bacillota</taxon>
        <taxon>Clostridia</taxon>
        <taxon>Peptostreptococcales</taxon>
        <taxon>Peptostreptococcaceae</taxon>
        <taxon>Romboutsia</taxon>
    </lineage>
</organism>
<dbReference type="Proteomes" id="UP000245695">
    <property type="component" value="Chromosome 1"/>
</dbReference>
<gene>
    <name evidence="1" type="ORF">FRIFI_0672</name>
</gene>
<reference evidence="1 2" key="1">
    <citation type="submission" date="2014-09" db="EMBL/GenBank/DDBJ databases">
        <authorList>
            <person name="Hornung B.V."/>
        </authorList>
    </citation>
    <scope>NUCLEOTIDE SEQUENCE [LARGE SCALE GENOMIC DNA]</scope>
    <source>
        <strain evidence="1 2">FRIFI</strain>
    </source>
</reference>
<evidence type="ECO:0000313" key="1">
    <source>
        <dbReference type="EMBL" id="CEI72219.1"/>
    </source>
</evidence>
<keyword evidence="2" id="KW-1185">Reference proteome</keyword>
<accession>A0A2P2BPC8</accession>
<sequence>MDKSVEKLKEILPKKCCSYCTHLSLDGPDENYKYNIKCILLDSLPNLYNDCDYFECEYSNLTSFDLDNLYSEYLEACLKVKYKEYLNSIHWQIFKDYALRENDYTCSICGQEHNLDVYHINKNLGRETLEDVAVLCDNCLE</sequence>
<proteinExistence type="predicted"/>
<evidence type="ECO:0000313" key="2">
    <source>
        <dbReference type="Proteomes" id="UP000245695"/>
    </source>
</evidence>
<dbReference type="EMBL" id="LN650648">
    <property type="protein sequence ID" value="CEI72219.1"/>
    <property type="molecule type" value="Genomic_DNA"/>
</dbReference>
<dbReference type="AlphaFoldDB" id="A0A2P2BPC8"/>
<protein>
    <submittedName>
        <fullName evidence="1">Uncharacterized protein</fullName>
    </submittedName>
</protein>
<dbReference type="KEGG" id="rhom:FRIFI_0672"/>
<dbReference type="RefSeq" id="WP_166504974.1">
    <property type="nucleotide sequence ID" value="NZ_LN650648.1"/>
</dbReference>
<name>A0A2P2BPC8_9FIRM</name>